<protein>
    <submittedName>
        <fullName evidence="3">Response regulator</fullName>
    </submittedName>
</protein>
<dbReference type="Proteomes" id="UP001214094">
    <property type="component" value="Chromosome"/>
</dbReference>
<feature type="domain" description="Response regulatory" evidence="2">
    <location>
        <begin position="7"/>
        <end position="125"/>
    </location>
</feature>
<feature type="modified residue" description="4-aspartylphosphate" evidence="1">
    <location>
        <position position="58"/>
    </location>
</feature>
<dbReference type="EMBL" id="CP121308">
    <property type="protein sequence ID" value="WFP92198.1"/>
    <property type="molecule type" value="Genomic_DNA"/>
</dbReference>
<dbReference type="AlphaFoldDB" id="A0A9Q9DAY0"/>
<sequence>MTSTPKRLLLVEDDAHDARFVMRAFAQIDKSIELVLVTDADEAVEQLSSGHFDYMLMDIKLPGSDGIELLRRVRKSRATALIPIIVLTSSINPADVLHCYGAGANAYAAKPSSVIEYRRFAEAFIRFWVESTILPPGMSARR</sequence>
<evidence type="ECO:0000313" key="3">
    <source>
        <dbReference type="EMBL" id="USJ24835.1"/>
    </source>
</evidence>
<keyword evidence="1" id="KW-0597">Phosphoprotein</keyword>
<dbReference type="PANTHER" id="PTHR44520">
    <property type="entry name" value="RESPONSE REGULATOR RCP1-RELATED"/>
    <property type="match status" value="1"/>
</dbReference>
<dbReference type="EMBL" id="CP098807">
    <property type="protein sequence ID" value="USJ24835.1"/>
    <property type="molecule type" value="Genomic_DNA"/>
</dbReference>
<evidence type="ECO:0000313" key="6">
    <source>
        <dbReference type="Proteomes" id="UP001214094"/>
    </source>
</evidence>
<dbReference type="Proteomes" id="UP001055460">
    <property type="component" value="Chromosome"/>
</dbReference>
<accession>A0A9Q9DAY0</accession>
<gene>
    <name evidence="3" type="ORF">NE863_07700</name>
    <name evidence="4" type="ORF">P4B07_07540</name>
</gene>
<dbReference type="Pfam" id="PF00072">
    <property type="entry name" value="Response_reg"/>
    <property type="match status" value="1"/>
</dbReference>
<dbReference type="OrthoDB" id="9793549at2"/>
<dbReference type="SMART" id="SM00448">
    <property type="entry name" value="REC"/>
    <property type="match status" value="1"/>
</dbReference>
<evidence type="ECO:0000256" key="1">
    <source>
        <dbReference type="PROSITE-ProRule" id="PRU00169"/>
    </source>
</evidence>
<reference evidence="3" key="1">
    <citation type="submission" date="2022-06" db="EMBL/GenBank/DDBJ databases">
        <title>Physiological and biochemical characterization and genomic elucidation of a strain of the genus Ensifer adhaerens M8 that combines arsenic oxidation and chromium reduction.</title>
        <authorList>
            <person name="Li X."/>
            <person name="Yu c."/>
        </authorList>
    </citation>
    <scope>NUCLEOTIDE SEQUENCE</scope>
    <source>
        <strain evidence="3">M8</strain>
    </source>
</reference>
<name>A0A9Q9DAY0_ENSAD</name>
<evidence type="ECO:0000313" key="5">
    <source>
        <dbReference type="Proteomes" id="UP001055460"/>
    </source>
</evidence>
<dbReference type="GO" id="GO:0000160">
    <property type="term" value="P:phosphorelay signal transduction system"/>
    <property type="evidence" value="ECO:0007669"/>
    <property type="project" value="InterPro"/>
</dbReference>
<dbReference type="SUPFAM" id="SSF52172">
    <property type="entry name" value="CheY-like"/>
    <property type="match status" value="1"/>
</dbReference>
<proteinExistence type="predicted"/>
<evidence type="ECO:0000313" key="4">
    <source>
        <dbReference type="EMBL" id="WFP92198.1"/>
    </source>
</evidence>
<dbReference type="InterPro" id="IPR052893">
    <property type="entry name" value="TCS_response_regulator"/>
</dbReference>
<dbReference type="PANTHER" id="PTHR44520:SF1">
    <property type="entry name" value="TWO-COMPONENT SYSTEM REGULATORY PROTEIN"/>
    <property type="match status" value="1"/>
</dbReference>
<dbReference type="RefSeq" id="WP_127889067.1">
    <property type="nucleotide sequence ID" value="NZ_CAXURO020000001.1"/>
</dbReference>
<evidence type="ECO:0000259" key="2">
    <source>
        <dbReference type="PROSITE" id="PS50110"/>
    </source>
</evidence>
<dbReference type="InterPro" id="IPR011006">
    <property type="entry name" value="CheY-like_superfamily"/>
</dbReference>
<dbReference type="PROSITE" id="PS50110">
    <property type="entry name" value="RESPONSE_REGULATORY"/>
    <property type="match status" value="1"/>
</dbReference>
<dbReference type="Gene3D" id="3.40.50.2300">
    <property type="match status" value="1"/>
</dbReference>
<dbReference type="InterPro" id="IPR001789">
    <property type="entry name" value="Sig_transdc_resp-reg_receiver"/>
</dbReference>
<reference evidence="4 6" key="2">
    <citation type="submission" date="2023-03" db="EMBL/GenBank/DDBJ databases">
        <title>Comparative genome and transcriptome analysis combination mining strategies for increasing vitamin B12 production of Ensifer adhaerens strain.</title>
        <authorList>
            <person name="Yongheng L."/>
        </authorList>
    </citation>
    <scope>NUCLEOTIDE SEQUENCE [LARGE SCALE GENOMIC DNA]</scope>
    <source>
        <strain evidence="4 6">Casida A-T305</strain>
    </source>
</reference>
<dbReference type="GeneID" id="29518996"/>
<keyword evidence="6" id="KW-1185">Reference proteome</keyword>
<organism evidence="3 5">
    <name type="scientific">Ensifer adhaerens</name>
    <name type="common">Sinorhizobium morelense</name>
    <dbReference type="NCBI Taxonomy" id="106592"/>
    <lineage>
        <taxon>Bacteria</taxon>
        <taxon>Pseudomonadati</taxon>
        <taxon>Pseudomonadota</taxon>
        <taxon>Alphaproteobacteria</taxon>
        <taxon>Hyphomicrobiales</taxon>
        <taxon>Rhizobiaceae</taxon>
        <taxon>Sinorhizobium/Ensifer group</taxon>
        <taxon>Ensifer</taxon>
    </lineage>
</organism>